<dbReference type="Pfam" id="PF02518">
    <property type="entry name" value="HATPase_c"/>
    <property type="match status" value="1"/>
</dbReference>
<dbReference type="GO" id="GO:0016301">
    <property type="term" value="F:kinase activity"/>
    <property type="evidence" value="ECO:0007669"/>
    <property type="project" value="UniProtKB-KW"/>
</dbReference>
<dbReference type="InterPro" id="IPR005467">
    <property type="entry name" value="His_kinase_dom"/>
</dbReference>
<keyword evidence="4" id="KW-0808">Transferase</keyword>
<dbReference type="PROSITE" id="PS50109">
    <property type="entry name" value="HIS_KIN"/>
    <property type="match status" value="1"/>
</dbReference>
<dbReference type="InterPro" id="IPR036890">
    <property type="entry name" value="HATPase_C_sf"/>
</dbReference>
<dbReference type="InterPro" id="IPR013656">
    <property type="entry name" value="PAS_4"/>
</dbReference>
<dbReference type="PANTHER" id="PTHR43047:SF63">
    <property type="entry name" value="HISTIDINE KINASE"/>
    <property type="match status" value="1"/>
</dbReference>
<comment type="caution">
    <text evidence="7">The sequence shown here is derived from an EMBL/GenBank/DDBJ whole genome shotgun (WGS) entry which is preliminary data.</text>
</comment>
<feature type="domain" description="Histidine kinase" evidence="6">
    <location>
        <begin position="279"/>
        <end position="500"/>
    </location>
</feature>
<evidence type="ECO:0000256" key="4">
    <source>
        <dbReference type="ARBA" id="ARBA00022679"/>
    </source>
</evidence>
<dbReference type="PANTHER" id="PTHR43047">
    <property type="entry name" value="TWO-COMPONENT HISTIDINE PROTEIN KINASE"/>
    <property type="match status" value="1"/>
</dbReference>
<dbReference type="Gene3D" id="3.30.450.20">
    <property type="entry name" value="PAS domain"/>
    <property type="match status" value="1"/>
</dbReference>
<organism evidence="7 8">
    <name type="scientific">Dongia sedimenti</name>
    <dbReference type="NCBI Taxonomy" id="3064282"/>
    <lineage>
        <taxon>Bacteria</taxon>
        <taxon>Pseudomonadati</taxon>
        <taxon>Pseudomonadota</taxon>
        <taxon>Alphaproteobacteria</taxon>
        <taxon>Rhodospirillales</taxon>
        <taxon>Dongiaceae</taxon>
        <taxon>Dongia</taxon>
    </lineage>
</organism>
<evidence type="ECO:0000256" key="2">
    <source>
        <dbReference type="ARBA" id="ARBA00012438"/>
    </source>
</evidence>
<evidence type="ECO:0000313" key="7">
    <source>
        <dbReference type="EMBL" id="MDQ7246639.1"/>
    </source>
</evidence>
<dbReference type="InterPro" id="IPR036097">
    <property type="entry name" value="HisK_dim/P_sf"/>
</dbReference>
<keyword evidence="3" id="KW-0597">Phosphoprotein</keyword>
<dbReference type="SUPFAM" id="SSF55785">
    <property type="entry name" value="PYP-like sensor domain (PAS domain)"/>
    <property type="match status" value="1"/>
</dbReference>
<name>A0ABU0YFY7_9PROT</name>
<dbReference type="SUPFAM" id="SSF47384">
    <property type="entry name" value="Homodimeric domain of signal transducing histidine kinase"/>
    <property type="match status" value="1"/>
</dbReference>
<dbReference type="SMART" id="SM00388">
    <property type="entry name" value="HisKA"/>
    <property type="match status" value="1"/>
</dbReference>
<sequence>MTVGAEARAAEGDSVEPHYRDTPRCLLRLERDGRPCLISASAALAALFRKRPEEIAGRPAAEVLGTDAATLAGAVRACLTKGEVLEIDVAVTLPQGAIPSRLVLMPQNDAVQLLLVDLRPQSLQGTTGIDAVGDDMLVRYRADLTVLDCSESYAQFHDRRPAQVIGHSFAEWLPAAELEIIRRAVAGAGSRTIINTNQIAKTQADGSQRWYRWIDVALAAHSGEIPEFLSIGFNITAMILARDELQRKNTALLAVAEELREAQIAAENSNRAKSRFLAHMSHELRTPLNGIIGFADIMRAGLFGPVEPERYREYVELIHNSGELLLSLINDILDMSKIEAGRMELTIEPLEIAALAESCRAMVIGMARDSSVVIKLEIEPGCTELHADARAAKQMIINLMSNAVKFTPAGGVVTLSFRKTGAGGVAIAVADNGIGMTPAELEKAMLPFGQIDSELARQRKGTGIGLTLVKSLVELHGGTFDIVSTKGVGTTATITLPRMKPTV</sequence>
<gene>
    <name evidence="7" type="ORF">Q8A70_03135</name>
</gene>
<dbReference type="EMBL" id="JAUYVI010000001">
    <property type="protein sequence ID" value="MDQ7246639.1"/>
    <property type="molecule type" value="Genomic_DNA"/>
</dbReference>
<protein>
    <recommendedName>
        <fullName evidence="2">histidine kinase</fullName>
        <ecNumber evidence="2">2.7.13.3</ecNumber>
    </recommendedName>
</protein>
<reference evidence="8" key="1">
    <citation type="submission" date="2023-08" db="EMBL/GenBank/DDBJ databases">
        <title>Rhodospirillaceae gen. nov., a novel taxon isolated from the Yangtze River Yuezi River estuary sludge.</title>
        <authorList>
            <person name="Ruan L."/>
        </authorList>
    </citation>
    <scope>NUCLEOTIDE SEQUENCE [LARGE SCALE GENOMIC DNA]</scope>
    <source>
        <strain evidence="8">R-7</strain>
    </source>
</reference>
<dbReference type="CDD" id="cd00082">
    <property type="entry name" value="HisKA"/>
    <property type="match status" value="1"/>
</dbReference>
<evidence type="ECO:0000256" key="3">
    <source>
        <dbReference type="ARBA" id="ARBA00022553"/>
    </source>
</evidence>
<keyword evidence="5 7" id="KW-0418">Kinase</keyword>
<dbReference type="Gene3D" id="3.30.565.10">
    <property type="entry name" value="Histidine kinase-like ATPase, C-terminal domain"/>
    <property type="match status" value="1"/>
</dbReference>
<dbReference type="PRINTS" id="PR00344">
    <property type="entry name" value="BCTRLSENSOR"/>
</dbReference>
<accession>A0ABU0YFY7</accession>
<dbReference type="Pfam" id="PF00512">
    <property type="entry name" value="HisKA"/>
    <property type="match status" value="1"/>
</dbReference>
<dbReference type="EC" id="2.7.13.3" evidence="2"/>
<dbReference type="Pfam" id="PF08448">
    <property type="entry name" value="PAS_4"/>
    <property type="match status" value="1"/>
</dbReference>
<evidence type="ECO:0000256" key="1">
    <source>
        <dbReference type="ARBA" id="ARBA00000085"/>
    </source>
</evidence>
<dbReference type="InterPro" id="IPR003661">
    <property type="entry name" value="HisK_dim/P_dom"/>
</dbReference>
<comment type="catalytic activity">
    <reaction evidence="1">
        <text>ATP + protein L-histidine = ADP + protein N-phospho-L-histidine.</text>
        <dbReference type="EC" id="2.7.13.3"/>
    </reaction>
</comment>
<dbReference type="InterPro" id="IPR003594">
    <property type="entry name" value="HATPase_dom"/>
</dbReference>
<dbReference type="SUPFAM" id="SSF55874">
    <property type="entry name" value="ATPase domain of HSP90 chaperone/DNA topoisomerase II/histidine kinase"/>
    <property type="match status" value="1"/>
</dbReference>
<dbReference type="InterPro" id="IPR004358">
    <property type="entry name" value="Sig_transdc_His_kin-like_C"/>
</dbReference>
<dbReference type="SMART" id="SM00387">
    <property type="entry name" value="HATPase_c"/>
    <property type="match status" value="1"/>
</dbReference>
<evidence type="ECO:0000256" key="5">
    <source>
        <dbReference type="ARBA" id="ARBA00022777"/>
    </source>
</evidence>
<dbReference type="Proteomes" id="UP001230156">
    <property type="component" value="Unassembled WGS sequence"/>
</dbReference>
<dbReference type="Gene3D" id="1.10.287.130">
    <property type="match status" value="1"/>
</dbReference>
<evidence type="ECO:0000313" key="8">
    <source>
        <dbReference type="Proteomes" id="UP001230156"/>
    </source>
</evidence>
<dbReference type="RefSeq" id="WP_379954029.1">
    <property type="nucleotide sequence ID" value="NZ_JAUYVI010000001.1"/>
</dbReference>
<keyword evidence="8" id="KW-1185">Reference proteome</keyword>
<proteinExistence type="predicted"/>
<evidence type="ECO:0000259" key="6">
    <source>
        <dbReference type="PROSITE" id="PS50109"/>
    </source>
</evidence>
<dbReference type="InterPro" id="IPR035965">
    <property type="entry name" value="PAS-like_dom_sf"/>
</dbReference>